<keyword evidence="3" id="KW-1185">Reference proteome</keyword>
<name>A0A0D9WL23_9ORYZ</name>
<reference evidence="2" key="3">
    <citation type="submission" date="2015-04" db="UniProtKB">
        <authorList>
            <consortium name="EnsemblPlants"/>
        </authorList>
    </citation>
    <scope>IDENTIFICATION</scope>
</reference>
<reference evidence="2 3" key="1">
    <citation type="submission" date="2012-08" db="EMBL/GenBank/DDBJ databases">
        <title>Oryza genome evolution.</title>
        <authorList>
            <person name="Wing R.A."/>
        </authorList>
    </citation>
    <scope>NUCLEOTIDE SEQUENCE</scope>
</reference>
<feature type="compositionally biased region" description="Low complexity" evidence="1">
    <location>
        <begin position="95"/>
        <end position="106"/>
    </location>
</feature>
<evidence type="ECO:0000313" key="2">
    <source>
        <dbReference type="EnsemblPlants" id="LPERR06G00760.1"/>
    </source>
</evidence>
<reference evidence="3" key="2">
    <citation type="submission" date="2013-12" db="EMBL/GenBank/DDBJ databases">
        <authorList>
            <person name="Yu Y."/>
            <person name="Lee S."/>
            <person name="de Baynast K."/>
            <person name="Wissotski M."/>
            <person name="Liu L."/>
            <person name="Talag J."/>
            <person name="Goicoechea J."/>
            <person name="Angelova A."/>
            <person name="Jetty R."/>
            <person name="Kudrna D."/>
            <person name="Golser W."/>
            <person name="Rivera L."/>
            <person name="Zhang J."/>
            <person name="Wing R."/>
        </authorList>
    </citation>
    <scope>NUCLEOTIDE SEQUENCE</scope>
</reference>
<evidence type="ECO:0000256" key="1">
    <source>
        <dbReference type="SAM" id="MobiDB-lite"/>
    </source>
</evidence>
<organism evidence="2 3">
    <name type="scientific">Leersia perrieri</name>
    <dbReference type="NCBI Taxonomy" id="77586"/>
    <lineage>
        <taxon>Eukaryota</taxon>
        <taxon>Viridiplantae</taxon>
        <taxon>Streptophyta</taxon>
        <taxon>Embryophyta</taxon>
        <taxon>Tracheophyta</taxon>
        <taxon>Spermatophyta</taxon>
        <taxon>Magnoliopsida</taxon>
        <taxon>Liliopsida</taxon>
        <taxon>Poales</taxon>
        <taxon>Poaceae</taxon>
        <taxon>BOP clade</taxon>
        <taxon>Oryzoideae</taxon>
        <taxon>Oryzeae</taxon>
        <taxon>Oryzinae</taxon>
        <taxon>Leersia</taxon>
    </lineage>
</organism>
<dbReference type="EnsemblPlants" id="LPERR06G00760.1">
    <property type="protein sequence ID" value="LPERR06G00760.1"/>
    <property type="gene ID" value="LPERR06G00760"/>
</dbReference>
<dbReference type="HOGENOM" id="CLU_1848006_0_0_1"/>
<feature type="region of interest" description="Disordered" evidence="1">
    <location>
        <begin position="1"/>
        <end position="26"/>
    </location>
</feature>
<dbReference type="Proteomes" id="UP000032180">
    <property type="component" value="Chromosome 6"/>
</dbReference>
<sequence>MKQAGEEGEGEVRGDIAGEEDDGVRRARRRSDLHLHKACTFFPSSLSFSRLNAGIGQSTIMQSPSKISDASGSTPPVTYDLPMANSFVAAVHNRPACCSPVSPSPSGDTGGDARRRLYSLPRFLPASPPPEQPAKPVGR</sequence>
<protein>
    <submittedName>
        <fullName evidence="2">Uncharacterized protein</fullName>
    </submittedName>
</protein>
<dbReference type="AlphaFoldDB" id="A0A0D9WL23"/>
<accession>A0A0D9WL23</accession>
<proteinExistence type="predicted"/>
<dbReference type="Gramene" id="LPERR06G00760.1">
    <property type="protein sequence ID" value="LPERR06G00760.1"/>
    <property type="gene ID" value="LPERR06G00760"/>
</dbReference>
<evidence type="ECO:0000313" key="3">
    <source>
        <dbReference type="Proteomes" id="UP000032180"/>
    </source>
</evidence>
<feature type="region of interest" description="Disordered" evidence="1">
    <location>
        <begin position="95"/>
        <end position="139"/>
    </location>
</feature>